<dbReference type="PANTHER" id="PTHR11699">
    <property type="entry name" value="ALDEHYDE DEHYDROGENASE-RELATED"/>
    <property type="match status" value="1"/>
</dbReference>
<dbReference type="InterPro" id="IPR044086">
    <property type="entry name" value="LUC3-like"/>
</dbReference>
<comment type="caution">
    <text evidence="5">The sequence shown here is derived from an EMBL/GenBank/DDBJ whole genome shotgun (WGS) entry which is preliminary data.</text>
</comment>
<comment type="similarity">
    <text evidence="3">Belongs to the aldehyde dehydrogenase family.</text>
</comment>
<organism evidence="5 6">
    <name type="scientific">Burkholderia aenigmatica</name>
    <dbReference type="NCBI Taxonomy" id="2015348"/>
    <lineage>
        <taxon>Bacteria</taxon>
        <taxon>Pseudomonadati</taxon>
        <taxon>Pseudomonadota</taxon>
        <taxon>Betaproteobacteria</taxon>
        <taxon>Burkholderiales</taxon>
        <taxon>Burkholderiaceae</taxon>
        <taxon>Burkholderia</taxon>
        <taxon>Burkholderia cepacia complex</taxon>
    </lineage>
</organism>
<dbReference type="InterPro" id="IPR016161">
    <property type="entry name" value="Ald_DH/histidinol_DH"/>
</dbReference>
<dbReference type="RefSeq" id="WP_174962706.1">
    <property type="nucleotide sequence ID" value="NZ_CABVQG010000049.1"/>
</dbReference>
<evidence type="ECO:0000256" key="2">
    <source>
        <dbReference type="PROSITE-ProRule" id="PRU10007"/>
    </source>
</evidence>
<reference evidence="5 6" key="1">
    <citation type="submission" date="2019-09" db="EMBL/GenBank/DDBJ databases">
        <authorList>
            <person name="Depoorter E."/>
        </authorList>
    </citation>
    <scope>NUCLEOTIDE SEQUENCE [LARGE SCALE GENOMIC DNA]</scope>
    <source>
        <strain evidence="5 6">R-17378</strain>
    </source>
</reference>
<evidence type="ECO:0000313" key="6">
    <source>
        <dbReference type="Proteomes" id="UP000494120"/>
    </source>
</evidence>
<dbReference type="EMBL" id="CABVQG010000049">
    <property type="protein sequence ID" value="VWD37100.1"/>
    <property type="molecule type" value="Genomic_DNA"/>
</dbReference>
<dbReference type="SUPFAM" id="SSF53720">
    <property type="entry name" value="ALDH-like"/>
    <property type="match status" value="1"/>
</dbReference>
<feature type="domain" description="Aldehyde dehydrogenase" evidence="4">
    <location>
        <begin position="19"/>
        <end position="464"/>
    </location>
</feature>
<evidence type="ECO:0000259" key="4">
    <source>
        <dbReference type="Pfam" id="PF00171"/>
    </source>
</evidence>
<name>A0ABY6Y4Z4_9BURK</name>
<keyword evidence="1 3" id="KW-0560">Oxidoreductase</keyword>
<dbReference type="InterPro" id="IPR015590">
    <property type="entry name" value="Aldehyde_DH_dom"/>
</dbReference>
<feature type="active site" evidence="2">
    <location>
        <position position="241"/>
    </location>
</feature>
<evidence type="ECO:0000313" key="5">
    <source>
        <dbReference type="EMBL" id="VWD37100.1"/>
    </source>
</evidence>
<dbReference type="CDD" id="cd07106">
    <property type="entry name" value="ALDH_AldA-AAD23400"/>
    <property type="match status" value="1"/>
</dbReference>
<dbReference type="InterPro" id="IPR016163">
    <property type="entry name" value="Ald_DH_C"/>
</dbReference>
<dbReference type="Proteomes" id="UP000494120">
    <property type="component" value="Unassembled WGS sequence"/>
</dbReference>
<evidence type="ECO:0000256" key="3">
    <source>
        <dbReference type="RuleBase" id="RU003345"/>
    </source>
</evidence>
<dbReference type="Gene3D" id="3.40.605.10">
    <property type="entry name" value="Aldehyde Dehydrogenase, Chain A, domain 1"/>
    <property type="match status" value="1"/>
</dbReference>
<keyword evidence="6" id="KW-1185">Reference proteome</keyword>
<dbReference type="InterPro" id="IPR016162">
    <property type="entry name" value="Ald_DH_N"/>
</dbReference>
<sequence>MSIHPLWIDGVAQAGDASDPVIDPATEAVVGYAARASDAQLDSAVDAARRAFPAWAADPAARRDALRTAAAALREHADEVATLITREQGRPLRFAHAEVAGAIAVLEHHAAFDAPPPQSLRDDDTRFARVERRPLGVVAAIAPWNVPVVLLLLKVAPALHAGNTVVAKPSEHTPLSTLRVASILGPAFPPGVLNVIAGPGSTGARLAAHPQVRLVTFTGSVATGKRLYASGADDVKRLTLELGGNDAAIVLDDADPQAIAEPLFWGAFWNSGQVCFAIKRLYVHERVFEPLLAALVARAQRTVVGPGLEPASELGPLTTREQFDRVQALVDHARARGARIHTGGVPLERAGFFYPPTLVTHVGSGDALVDEEQFGPVLPLIPFHDPEDAIAAANASRYGLGASVWSRSVDRALAVARRLEAGLVWVNQHGEILPGAPKGGHKWSGLGYEGGARGYDQFSELQVVNVARG</sequence>
<gene>
    <name evidence="5" type="ORF">BLA17378_07765</name>
</gene>
<proteinExistence type="inferred from homology"/>
<dbReference type="PROSITE" id="PS00687">
    <property type="entry name" value="ALDEHYDE_DEHYDR_GLU"/>
    <property type="match status" value="1"/>
</dbReference>
<dbReference type="InterPro" id="IPR029510">
    <property type="entry name" value="Ald_DH_CS_GLU"/>
</dbReference>
<evidence type="ECO:0000256" key="1">
    <source>
        <dbReference type="ARBA" id="ARBA00023002"/>
    </source>
</evidence>
<dbReference type="Gene3D" id="3.40.309.10">
    <property type="entry name" value="Aldehyde Dehydrogenase, Chain A, domain 2"/>
    <property type="match status" value="1"/>
</dbReference>
<dbReference type="Pfam" id="PF00171">
    <property type="entry name" value="Aldedh"/>
    <property type="match status" value="1"/>
</dbReference>
<protein>
    <submittedName>
        <fullName evidence="5">Betaine-aldehyde dehydrogenase</fullName>
    </submittedName>
</protein>
<accession>A0ABY6Y4Z4</accession>